<evidence type="ECO:0000256" key="3">
    <source>
        <dbReference type="ARBA" id="ARBA00022475"/>
    </source>
</evidence>
<dbReference type="GO" id="GO:0005886">
    <property type="term" value="C:plasma membrane"/>
    <property type="evidence" value="ECO:0007669"/>
    <property type="project" value="UniProtKB-SubCell"/>
</dbReference>
<dbReference type="EMBL" id="JAPZLT010000014">
    <property type="protein sequence ID" value="MCZ7911869.1"/>
    <property type="molecule type" value="Genomic_DNA"/>
</dbReference>
<keyword evidence="7" id="KW-0812">Transmembrane</keyword>
<evidence type="ECO:0000256" key="5">
    <source>
        <dbReference type="ARBA" id="ARBA00022679"/>
    </source>
</evidence>
<evidence type="ECO:0000256" key="1">
    <source>
        <dbReference type="ARBA" id="ARBA00004236"/>
    </source>
</evidence>
<keyword evidence="6 7" id="KW-0472">Membrane</keyword>
<name>A0A9X3KHF2_9HYPH</name>
<comment type="subcellular location">
    <subcellularLocation>
        <location evidence="1">Cell membrane</location>
    </subcellularLocation>
</comment>
<accession>A0A9X3KHF2</accession>
<evidence type="ECO:0000256" key="4">
    <source>
        <dbReference type="ARBA" id="ARBA00022676"/>
    </source>
</evidence>
<dbReference type="EC" id="2.4.-.-" evidence="8"/>
<feature type="transmembrane region" description="Helical" evidence="7">
    <location>
        <begin position="47"/>
        <end position="66"/>
    </location>
</feature>
<comment type="caution">
    <text evidence="8">The sequence shown here is derived from an EMBL/GenBank/DDBJ whole genome shotgun (WGS) entry which is preliminary data.</text>
</comment>
<feature type="transmembrane region" description="Helical" evidence="7">
    <location>
        <begin position="72"/>
        <end position="92"/>
    </location>
</feature>
<reference evidence="8" key="1">
    <citation type="submission" date="2022-12" db="EMBL/GenBank/DDBJ databases">
        <title>Draft genome sequences of 22 rhizogenic Agrobacterium biovar 1 strains, the causative agent of hairy root disease.</title>
        <authorList>
            <person name="Kim N."/>
            <person name="Vargas P."/>
            <person name="Rediers H."/>
        </authorList>
    </citation>
    <scope>NUCLEOTIDE SEQUENCE</scope>
    <source>
        <strain evidence="8">ST07.17.026</strain>
    </source>
</reference>
<evidence type="ECO:0000313" key="9">
    <source>
        <dbReference type="Proteomes" id="UP001151309"/>
    </source>
</evidence>
<keyword evidence="7" id="KW-1133">Transmembrane helix</keyword>
<dbReference type="GO" id="GO:0030213">
    <property type="term" value="P:hyaluronan biosynthetic process"/>
    <property type="evidence" value="ECO:0007669"/>
    <property type="project" value="TreeGrafter"/>
</dbReference>
<proteinExistence type="predicted"/>
<keyword evidence="5 8" id="KW-0808">Transferase</keyword>
<dbReference type="InterPro" id="IPR029044">
    <property type="entry name" value="Nucleotide-diphossugar_trans"/>
</dbReference>
<keyword evidence="9" id="KW-1185">Reference proteome</keyword>
<keyword evidence="2" id="KW-0536">Nodulation</keyword>
<feature type="transmembrane region" description="Helical" evidence="7">
    <location>
        <begin position="462"/>
        <end position="480"/>
    </location>
</feature>
<protein>
    <submittedName>
        <fullName evidence="8">Glycosyltransferase</fullName>
        <ecNumber evidence="8">2.4.-.-</ecNumber>
    </submittedName>
</protein>
<dbReference type="GO" id="GO:0050501">
    <property type="term" value="F:hyaluronan synthase activity"/>
    <property type="evidence" value="ECO:0007669"/>
    <property type="project" value="TreeGrafter"/>
</dbReference>
<evidence type="ECO:0000313" key="8">
    <source>
        <dbReference type="EMBL" id="MCZ7911869.1"/>
    </source>
</evidence>
<dbReference type="Proteomes" id="UP001151309">
    <property type="component" value="Unassembled WGS sequence"/>
</dbReference>
<keyword evidence="4 8" id="KW-0328">Glycosyltransferase</keyword>
<dbReference type="SUPFAM" id="SSF53448">
    <property type="entry name" value="Nucleotide-diphospho-sugar transferases"/>
    <property type="match status" value="1"/>
</dbReference>
<evidence type="ECO:0000256" key="2">
    <source>
        <dbReference type="ARBA" id="ARBA00022458"/>
    </source>
</evidence>
<feature type="transmembrane region" description="Helical" evidence="7">
    <location>
        <begin position="515"/>
        <end position="537"/>
    </location>
</feature>
<keyword evidence="3" id="KW-1003">Cell membrane</keyword>
<sequence>MRHYLEKRVLGLPDEVLPVDRLSTVPVSRAGEQSAIVDWSESLPAHLLFVLGLASLIVIVPDGALFGANAGLLFGLGALAVWRYSWGVLHFVRSNIYRRIVFPKMRIRADRHLQHSAQNGQAPHAYLIVTSFRIDGDTTAEVYRAAFRAALASRGGATVIASIVEMSDQRLIRSMHRLICGENTDIRLVIVRINGSGKRDALAYAFRAVSKLEPRGDDVVAVIDGDSIVPENLVDRCAGFFADGRVGALTTDETSRVRGKSSFHVWYSLRFAQRHILMSSNGLSRRVLTLTGRMSMFRASVIANSDFIRQVELDYIEHWRLGRLKFLTGDDKSSWYWLLRNNYHMLYVPDVTVATVEDPPTSGFFQAAAQLMTRWFGNMLRTNSRALALGPWHIGYFTWWTIFDQRISMWTSLAGLVMVILIGLFDNPFIFPAYFAWVLLTRYIMTLMLFNSRPRVSIFYPFFIYFNQVFGSIIKTYIFFHLDRQKWTRQKTTLSANGTSRAAALKNASSTYMHVLSITLFVTLISLLVGQLSVPGIEATTAIFGMR</sequence>
<dbReference type="Gene3D" id="3.90.550.10">
    <property type="entry name" value="Spore Coat Polysaccharide Biosynthesis Protein SpsA, Chain A"/>
    <property type="match status" value="1"/>
</dbReference>
<dbReference type="PANTHER" id="PTHR22913">
    <property type="entry name" value="HYALURONAN SYNTHASE"/>
    <property type="match status" value="1"/>
</dbReference>
<organism evidence="8 9">
    <name type="scientific">Agrobacterium leguminum</name>
    <dbReference type="NCBI Taxonomy" id="2792015"/>
    <lineage>
        <taxon>Bacteria</taxon>
        <taxon>Pseudomonadati</taxon>
        <taxon>Pseudomonadota</taxon>
        <taxon>Alphaproteobacteria</taxon>
        <taxon>Hyphomicrobiales</taxon>
        <taxon>Rhizobiaceae</taxon>
        <taxon>Rhizobium/Agrobacterium group</taxon>
        <taxon>Agrobacterium</taxon>
    </lineage>
</organism>
<gene>
    <name evidence="8" type="ORF">O9X94_21310</name>
</gene>
<dbReference type="Pfam" id="PF13641">
    <property type="entry name" value="Glyco_tranf_2_3"/>
    <property type="match status" value="1"/>
</dbReference>
<evidence type="ECO:0000256" key="6">
    <source>
        <dbReference type="ARBA" id="ARBA00023136"/>
    </source>
</evidence>
<dbReference type="GO" id="GO:0085029">
    <property type="term" value="P:extracellular matrix assembly"/>
    <property type="evidence" value="ECO:0007669"/>
    <property type="project" value="TreeGrafter"/>
</dbReference>
<dbReference type="PANTHER" id="PTHR22913:SF12">
    <property type="entry name" value="MANNURONAN SYNTHASE"/>
    <property type="match status" value="1"/>
</dbReference>
<dbReference type="AlphaFoldDB" id="A0A9X3KHF2"/>
<evidence type="ECO:0000256" key="7">
    <source>
        <dbReference type="SAM" id="Phobius"/>
    </source>
</evidence>